<evidence type="ECO:0000256" key="3">
    <source>
        <dbReference type="ARBA" id="ARBA00022729"/>
    </source>
</evidence>
<comment type="similarity">
    <text evidence="2">Belongs to the SusD family.</text>
</comment>
<name>A0A6I6K0I1_9BACT</name>
<evidence type="ECO:0000256" key="5">
    <source>
        <dbReference type="ARBA" id="ARBA00023237"/>
    </source>
</evidence>
<feature type="domain" description="RagB/SusD" evidence="6">
    <location>
        <begin position="278"/>
        <end position="509"/>
    </location>
</feature>
<evidence type="ECO:0000256" key="1">
    <source>
        <dbReference type="ARBA" id="ARBA00004442"/>
    </source>
</evidence>
<reference evidence="8 9" key="1">
    <citation type="submission" date="2019-11" db="EMBL/GenBank/DDBJ databases">
        <authorList>
            <person name="Zheng R.K."/>
            <person name="Sun C.M."/>
        </authorList>
    </citation>
    <scope>NUCLEOTIDE SEQUENCE [LARGE SCALE GENOMIC DNA]</scope>
    <source>
        <strain evidence="8 9">WC007</strain>
    </source>
</reference>
<keyword evidence="5" id="KW-0998">Cell outer membrane</keyword>
<gene>
    <name evidence="8" type="ORF">GM418_25800</name>
</gene>
<evidence type="ECO:0000259" key="7">
    <source>
        <dbReference type="Pfam" id="PF14322"/>
    </source>
</evidence>
<dbReference type="InterPro" id="IPR011990">
    <property type="entry name" value="TPR-like_helical_dom_sf"/>
</dbReference>
<evidence type="ECO:0000256" key="2">
    <source>
        <dbReference type="ARBA" id="ARBA00006275"/>
    </source>
</evidence>
<dbReference type="SUPFAM" id="SSF48452">
    <property type="entry name" value="TPR-like"/>
    <property type="match status" value="1"/>
</dbReference>
<dbReference type="Proteomes" id="UP000428260">
    <property type="component" value="Chromosome"/>
</dbReference>
<keyword evidence="9" id="KW-1185">Reference proteome</keyword>
<feature type="domain" description="SusD-like N-terminal" evidence="7">
    <location>
        <begin position="22"/>
        <end position="196"/>
    </location>
</feature>
<dbReference type="RefSeq" id="WP_158870338.1">
    <property type="nucleotide sequence ID" value="NZ_CP046401.1"/>
</dbReference>
<dbReference type="GO" id="GO:0009279">
    <property type="term" value="C:cell outer membrane"/>
    <property type="evidence" value="ECO:0007669"/>
    <property type="project" value="UniProtKB-SubCell"/>
</dbReference>
<dbReference type="InterPro" id="IPR033985">
    <property type="entry name" value="SusD-like_N"/>
</dbReference>
<organism evidence="8 9">
    <name type="scientific">Maribellus comscasis</name>
    <dbReference type="NCBI Taxonomy" id="2681766"/>
    <lineage>
        <taxon>Bacteria</taxon>
        <taxon>Pseudomonadati</taxon>
        <taxon>Bacteroidota</taxon>
        <taxon>Bacteroidia</taxon>
        <taxon>Marinilabiliales</taxon>
        <taxon>Prolixibacteraceae</taxon>
        <taxon>Maribellus</taxon>
    </lineage>
</organism>
<dbReference type="Pfam" id="PF14322">
    <property type="entry name" value="SusD-like_3"/>
    <property type="match status" value="1"/>
</dbReference>
<dbReference type="Pfam" id="PF07980">
    <property type="entry name" value="SusD_RagB"/>
    <property type="match status" value="1"/>
</dbReference>
<dbReference type="KEGG" id="mcos:GM418_25800"/>
<sequence length="510" mass="58095">MKKILNIILVFIGLAGLSSCEEFLDRSPISDLDPQNFFRSESEIRSATLNIYTYMDDLRMLRLEQYSDNCFGRKNKNAIAYTYGTHTPSLGIFEETWSENYQGIAQANLVINAEIGEDVSDDLFNSYVGDAYFMRAWYYSDLLFLFGEVPIVTDAPSVTGDIFPAKSSIDDVKQQIINDLDEALKYLPVDPEKGRASIGAAQMLKAKTHIFMSEFEDAKDAAKAVIDLQKYELFDDFRELFYEESENTNKEVIFAIQFVASLRPSSFYQKIVNSSRFAICLELANLYEMEDGTAIDDPNSGYDPQKPYLNRDPRYRVTILTPGDSRTIDGVETPLIGRTTASITAMIGDKYKNWDKDYSVYNGSDYILMRYADALLLYAEALNEVSSSPGTEVYDAVDQVRARVGLPGLPAGLSKDVMRTRIRNERRKELAMESQRLFDIFRWDIGDEAYNGTFDGYNQSKLDDLNNLVFEIATDLDPNRNYDPERGYFWPIPQTEIDVNENLVQNPGYN</sequence>
<keyword evidence="4" id="KW-0472">Membrane</keyword>
<dbReference type="AlphaFoldDB" id="A0A6I6K0I1"/>
<dbReference type="InterPro" id="IPR012944">
    <property type="entry name" value="SusD_RagB_dom"/>
</dbReference>
<evidence type="ECO:0000259" key="6">
    <source>
        <dbReference type="Pfam" id="PF07980"/>
    </source>
</evidence>
<evidence type="ECO:0000313" key="9">
    <source>
        <dbReference type="Proteomes" id="UP000428260"/>
    </source>
</evidence>
<evidence type="ECO:0000256" key="4">
    <source>
        <dbReference type="ARBA" id="ARBA00023136"/>
    </source>
</evidence>
<evidence type="ECO:0000313" key="8">
    <source>
        <dbReference type="EMBL" id="QGY46950.1"/>
    </source>
</evidence>
<dbReference type="EMBL" id="CP046401">
    <property type="protein sequence ID" value="QGY46950.1"/>
    <property type="molecule type" value="Genomic_DNA"/>
</dbReference>
<dbReference type="PROSITE" id="PS51257">
    <property type="entry name" value="PROKAR_LIPOPROTEIN"/>
    <property type="match status" value="1"/>
</dbReference>
<protein>
    <submittedName>
        <fullName evidence="8">RagB/SusD family nutrient uptake outer membrane protein</fullName>
    </submittedName>
</protein>
<comment type="subcellular location">
    <subcellularLocation>
        <location evidence="1">Cell outer membrane</location>
    </subcellularLocation>
</comment>
<keyword evidence="3" id="KW-0732">Signal</keyword>
<accession>A0A6I6K0I1</accession>
<proteinExistence type="inferred from homology"/>
<dbReference type="Gene3D" id="1.25.40.390">
    <property type="match status" value="1"/>
</dbReference>